<protein>
    <submittedName>
        <fullName evidence="4">NPCBM-associated, NEW3 domain of alpha-galactosidase</fullName>
    </submittedName>
</protein>
<organism evidence="4 5">
    <name type="scientific">Thiohalomonas denitrificans</name>
    <dbReference type="NCBI Taxonomy" id="415747"/>
    <lineage>
        <taxon>Bacteria</taxon>
        <taxon>Pseudomonadati</taxon>
        <taxon>Pseudomonadota</taxon>
        <taxon>Gammaproteobacteria</taxon>
        <taxon>Thiohalomonadales</taxon>
        <taxon>Thiohalomonadaceae</taxon>
        <taxon>Thiohalomonas</taxon>
    </lineage>
</organism>
<feature type="signal peptide" evidence="1">
    <location>
        <begin position="1"/>
        <end position="33"/>
    </location>
</feature>
<dbReference type="Gene3D" id="2.60.40.10">
    <property type="entry name" value="Immunoglobulins"/>
    <property type="match status" value="1"/>
</dbReference>
<dbReference type="EMBL" id="FMWD01000009">
    <property type="protein sequence ID" value="SCZ65161.1"/>
    <property type="molecule type" value="Genomic_DNA"/>
</dbReference>
<dbReference type="InterPro" id="IPR013783">
    <property type="entry name" value="Ig-like_fold"/>
</dbReference>
<dbReference type="RefSeq" id="WP_139181515.1">
    <property type="nucleotide sequence ID" value="NZ_FMWD01000009.1"/>
</dbReference>
<evidence type="ECO:0000256" key="1">
    <source>
        <dbReference type="SAM" id="SignalP"/>
    </source>
</evidence>
<proteinExistence type="predicted"/>
<dbReference type="InterPro" id="IPR046524">
    <property type="entry name" value="DUF6701"/>
</dbReference>
<feature type="chain" id="PRO_5011631599" evidence="1">
    <location>
        <begin position="34"/>
        <end position="1512"/>
    </location>
</feature>
<evidence type="ECO:0000313" key="5">
    <source>
        <dbReference type="Proteomes" id="UP000199648"/>
    </source>
</evidence>
<keyword evidence="1" id="KW-0732">Signal</keyword>
<feature type="domain" description="VWA7 Ig-like" evidence="3">
    <location>
        <begin position="349"/>
        <end position="439"/>
    </location>
</feature>
<gene>
    <name evidence="4" type="ORF">SAMN03097708_02797</name>
</gene>
<sequence>MRSQQRIPNCWLWLLAVLVIPISLLTVPSAANAFGATQCAADRFEDDLNCTANDVSLTNIRVVGDQRSCVGGSTITLDLEATANFGNADRYDFGIFVANDGKNPRLLSTDPDGAASCSVSSLPTTSPFLDLDSDFCGDGGGDVGGGTGSGVVYLTNVELPCRTTPTAGGKLNISYVATWYQNSGEICTSSLDVVPGSKSKCSQQDEVSELVDVIVLPTISIDDGVDFVTSGDETDYTVVIQNLTGADLGGVVFKDPAVTGLTANSITCSATDGATCPSNPTVADLQGSGITLPTMPHEGTLTFTINATLSGNHNDSITNTASVTAGGQSGYASDTDTIVVGNIALSPATSSKTGAKGQPVTHTFTLYNFGAAQDISLTASSSQGWTTSLSPASISLSADGSATVTVTVDIPSNAVTGVLDTTTITAQAGGNTTTATAVTTVAERLTFTPDNTSAGGKGASVYYSHRVQNNWSNSLSVSFSSAFSGQCTDWTADLYEIDNETPLTVPVELDPLGGYRDVVVKVTIPTGAVEDDECVVTTTASASANSAEVTDTTKVKSLVLYSDPGHTEESYIYPAGNEVYGKSFGLIPGSYYFFVWKEPDGTVQRTSPETLILDDGRFPDTFAVPQGGPLGKWTVEVFECTDGSTCNTTQSFSYTNFYVGPDHLQASYSGLNPTLGSEVVVDLALHDKWNHVVPMVGGNLVKGDASTKDPLKLTVTVSGPATIVDDGTGRWSISGQTATGRLDDTTGTATITIRNDTAETVTVTPATYNSALYGSPERDEPATVSFERPPLHHIRIIHDGHGLTCQAEPVTIKACADSDCSFTFSDPVSVDLTSPGSGWEMDSVTFSGGITVVGLSHVTSGTASLDASVTSHIPVQSRRCFDTSGTETCDVQFVDTGIVIDGDAGDGDPESAMLTQITGKPSDEGHNAANQRVRVVRTDDRTGACITGVQNQTLSASVSYLVPVAAEGLEDNSMVIDAASSANLTAAGTSDTINLAFDNDGTAPFRFTSSDAGKYTLRIAMDIPLTDADGEPTGDTLAAADQSNTFIVRPLAVFADASGNPKAQDAEGGTFSKVGETFTLNLKPLRWAPGLDDDDDGEWDDCGNTDLADPGSGYPHVPAWLIGQPGADLEKPSTGTPGILTYGDGDIAFLAGTSEVSASAIAYGEAGIIRLRENGLNDFLEEPVHLCSPYIGRFTPDHFTVEDANLTDRCDTTGEQGFTYMDENLCVDFTLAARNMGGGLVDNYRDFGVGENFAKWDGSGAVRYDLPLGAAGPLFIVGAEANGADLSSRLAIESGSMVNSWLAGQADFLVKLSVTRTATADGPFDPFNLGLYMMDGDDIPLTGMDLTIASDTFKSVGNTAIRYGRAALKDATVAGTTSGTTAAVPIEFQYYDGTDFVINSDDVTTTVTHSAGSPAFSCSEPDSDTLTCTEVTITETTVSNGGEFTFTLDNDIDEEGGTLVYELDNAPNYLTFDWDGDGSLESSDKASASVTFAPPSYHHGDRRFIYWREQQR</sequence>
<feature type="domain" description="DUF6701" evidence="2">
    <location>
        <begin position="878"/>
        <end position="1509"/>
    </location>
</feature>
<name>A0A1G5QV59_9GAMM</name>
<dbReference type="Pfam" id="PF23619">
    <property type="entry name" value="Ig_VWA7"/>
    <property type="match status" value="1"/>
</dbReference>
<dbReference type="OrthoDB" id="9790247at2"/>
<keyword evidence="5" id="KW-1185">Reference proteome</keyword>
<evidence type="ECO:0000259" key="3">
    <source>
        <dbReference type="Pfam" id="PF23619"/>
    </source>
</evidence>
<accession>A0A1G5QV59</accession>
<dbReference type="Proteomes" id="UP000199648">
    <property type="component" value="Unassembled WGS sequence"/>
</dbReference>
<reference evidence="4 5" key="1">
    <citation type="submission" date="2016-10" db="EMBL/GenBank/DDBJ databases">
        <authorList>
            <person name="de Groot N.N."/>
        </authorList>
    </citation>
    <scope>NUCLEOTIDE SEQUENCE [LARGE SCALE GENOMIC DNA]</scope>
    <source>
        <strain evidence="4 5">HLD2</strain>
    </source>
</reference>
<evidence type="ECO:0000259" key="2">
    <source>
        <dbReference type="Pfam" id="PF20419"/>
    </source>
</evidence>
<dbReference type="STRING" id="415747.SAMN03097708_02797"/>
<dbReference type="InterPro" id="IPR057615">
    <property type="entry name" value="Ig_VWA7"/>
</dbReference>
<dbReference type="Pfam" id="PF20419">
    <property type="entry name" value="DUF6701"/>
    <property type="match status" value="1"/>
</dbReference>
<evidence type="ECO:0000313" key="4">
    <source>
        <dbReference type="EMBL" id="SCZ65161.1"/>
    </source>
</evidence>